<dbReference type="RefSeq" id="WP_057742508.1">
    <property type="nucleotide sequence ID" value="NZ_AZEF01000008.1"/>
</dbReference>
<dbReference type="Pfam" id="PF05175">
    <property type="entry name" value="MTS"/>
    <property type="match status" value="1"/>
</dbReference>
<dbReference type="OrthoDB" id="9764961at2"/>
<dbReference type="InterPro" id="IPR007848">
    <property type="entry name" value="Small_mtfrase_dom"/>
</dbReference>
<comment type="caution">
    <text evidence="4">The sequence shown here is derived from an EMBL/GenBank/DDBJ whole genome shotgun (WGS) entry which is preliminary data.</text>
</comment>
<reference evidence="4 5" key="1">
    <citation type="journal article" date="2015" name="Genome Announc.">
        <title>Expanding the biotechnology potential of lactobacilli through comparative genomics of 213 strains and associated genera.</title>
        <authorList>
            <person name="Sun Z."/>
            <person name="Harris H.M."/>
            <person name="McCann A."/>
            <person name="Guo C."/>
            <person name="Argimon S."/>
            <person name="Zhang W."/>
            <person name="Yang X."/>
            <person name="Jeffery I.B."/>
            <person name="Cooney J.C."/>
            <person name="Kagawa T.F."/>
            <person name="Liu W."/>
            <person name="Song Y."/>
            <person name="Salvetti E."/>
            <person name="Wrobel A."/>
            <person name="Rasinkangas P."/>
            <person name="Parkhill J."/>
            <person name="Rea M.C."/>
            <person name="O'Sullivan O."/>
            <person name="Ritari J."/>
            <person name="Douillard F.P."/>
            <person name="Paul Ross R."/>
            <person name="Yang R."/>
            <person name="Briner A.E."/>
            <person name="Felis G.E."/>
            <person name="de Vos W.M."/>
            <person name="Barrangou R."/>
            <person name="Klaenhammer T.R."/>
            <person name="Caufield P.W."/>
            <person name="Cui Y."/>
            <person name="Zhang H."/>
            <person name="O'Toole P.W."/>
        </authorList>
    </citation>
    <scope>NUCLEOTIDE SEQUENCE [LARGE SCALE GENOMIC DNA]</scope>
    <source>
        <strain evidence="4 5">DSM 19910</strain>
    </source>
</reference>
<dbReference type="PANTHER" id="PTHR47816:SF4">
    <property type="entry name" value="RIBOSOMAL RNA SMALL SUBUNIT METHYLTRANSFERASE C"/>
    <property type="match status" value="1"/>
</dbReference>
<keyword evidence="1 4" id="KW-0489">Methyltransferase</keyword>
<evidence type="ECO:0000313" key="5">
    <source>
        <dbReference type="Proteomes" id="UP000051621"/>
    </source>
</evidence>
<evidence type="ECO:0000313" key="4">
    <source>
        <dbReference type="EMBL" id="KRL02871.1"/>
    </source>
</evidence>
<gene>
    <name evidence="4" type="ORF">FC81_GL000361</name>
</gene>
<name>A0A0R1M473_9LACO</name>
<dbReference type="Proteomes" id="UP000051621">
    <property type="component" value="Unassembled WGS sequence"/>
</dbReference>
<dbReference type="InterPro" id="IPR029063">
    <property type="entry name" value="SAM-dependent_MTases_sf"/>
</dbReference>
<dbReference type="PATRIC" id="fig|1423731.3.peg.374"/>
<evidence type="ECO:0000256" key="1">
    <source>
        <dbReference type="ARBA" id="ARBA00022603"/>
    </source>
</evidence>
<proteinExistence type="predicted"/>
<dbReference type="GO" id="GO:0008757">
    <property type="term" value="F:S-adenosylmethionine-dependent methyltransferase activity"/>
    <property type="evidence" value="ECO:0007669"/>
    <property type="project" value="InterPro"/>
</dbReference>
<evidence type="ECO:0000256" key="2">
    <source>
        <dbReference type="ARBA" id="ARBA00022679"/>
    </source>
</evidence>
<dbReference type="SUPFAM" id="SSF53335">
    <property type="entry name" value="S-adenosyl-L-methionine-dependent methyltransferases"/>
    <property type="match status" value="1"/>
</dbReference>
<evidence type="ECO:0000259" key="3">
    <source>
        <dbReference type="Pfam" id="PF05175"/>
    </source>
</evidence>
<protein>
    <submittedName>
        <fullName evidence="4">16S RNA methylase</fullName>
    </submittedName>
</protein>
<sequence length="202" mass="22705">MTNYYYSKNPDVEHNEQTWNFELLGSNLTFITDNGVFSKRTVDFGSRVLLQNIKLEQPLQGDFLDVGCGYGPIGLALAKKYPQSHVDMVDVNELALELAQKNAAKNNITNVTVTESNIYQQVKKDDYAVIVSNPPIRAGKKVVHLILTEAYMHLQKNGKIVVVIQKKQGAPSARKKLEEVFGNCTVIAKEKGYFILESIKER</sequence>
<dbReference type="InterPro" id="IPR046977">
    <property type="entry name" value="RsmC/RlmG"/>
</dbReference>
<keyword evidence="5" id="KW-1185">Reference proteome</keyword>
<dbReference type="PANTHER" id="PTHR47816">
    <property type="entry name" value="RIBOSOMAL RNA SMALL SUBUNIT METHYLTRANSFERASE C"/>
    <property type="match status" value="1"/>
</dbReference>
<dbReference type="CDD" id="cd02440">
    <property type="entry name" value="AdoMet_MTases"/>
    <property type="match status" value="1"/>
</dbReference>
<dbReference type="EMBL" id="AZEF01000008">
    <property type="protein sequence ID" value="KRL02871.1"/>
    <property type="molecule type" value="Genomic_DNA"/>
</dbReference>
<accession>A0A0R1M473</accession>
<dbReference type="AlphaFoldDB" id="A0A0R1M473"/>
<feature type="domain" description="Methyltransferase small" evidence="3">
    <location>
        <begin position="27"/>
        <end position="196"/>
    </location>
</feature>
<organism evidence="4 5">
    <name type="scientific">Liquorilactobacillus capillatus DSM 19910</name>
    <dbReference type="NCBI Taxonomy" id="1423731"/>
    <lineage>
        <taxon>Bacteria</taxon>
        <taxon>Bacillati</taxon>
        <taxon>Bacillota</taxon>
        <taxon>Bacilli</taxon>
        <taxon>Lactobacillales</taxon>
        <taxon>Lactobacillaceae</taxon>
        <taxon>Liquorilactobacillus</taxon>
    </lineage>
</organism>
<dbReference type="STRING" id="1423731.FC81_GL000361"/>
<keyword evidence="2" id="KW-0808">Transferase</keyword>
<dbReference type="GO" id="GO:0032259">
    <property type="term" value="P:methylation"/>
    <property type="evidence" value="ECO:0007669"/>
    <property type="project" value="UniProtKB-KW"/>
</dbReference>
<dbReference type="Gene3D" id="3.40.50.150">
    <property type="entry name" value="Vaccinia Virus protein VP39"/>
    <property type="match status" value="1"/>
</dbReference>